<protein>
    <submittedName>
        <fullName evidence="1">Uncharacterized protein</fullName>
    </submittedName>
</protein>
<proteinExistence type="predicted"/>
<dbReference type="EMBL" id="CAADFT010000131">
    <property type="protein sequence ID" value="VFK48765.1"/>
    <property type="molecule type" value="Genomic_DNA"/>
</dbReference>
<reference evidence="1" key="1">
    <citation type="submission" date="2019-02" db="EMBL/GenBank/DDBJ databases">
        <authorList>
            <person name="Gruber-Vodicka R. H."/>
            <person name="Seah K. B. B."/>
        </authorList>
    </citation>
    <scope>NUCLEOTIDE SEQUENCE</scope>
    <source>
        <strain evidence="2">BECK_BZ123</strain>
        <strain evidence="1">BECK_BZ125</strain>
    </source>
</reference>
<dbReference type="EMBL" id="CAADFS010000156">
    <property type="protein sequence ID" value="VFK52174.1"/>
    <property type="molecule type" value="Genomic_DNA"/>
</dbReference>
<evidence type="ECO:0000313" key="2">
    <source>
        <dbReference type="EMBL" id="VFK52174.1"/>
    </source>
</evidence>
<sequence>MISASNPQSLSKQVSKFEFGELPWNGKLFSKVFQGGVDLLPKPCYSTGKHWKVSPTVKAKKNSREWRKRNVYEVWEDLLNGIDGDFPN</sequence>
<organism evidence="1">
    <name type="scientific">Candidatus Kentrum sp. TC</name>
    <dbReference type="NCBI Taxonomy" id="2126339"/>
    <lineage>
        <taxon>Bacteria</taxon>
        <taxon>Pseudomonadati</taxon>
        <taxon>Pseudomonadota</taxon>
        <taxon>Gammaproteobacteria</taxon>
        <taxon>Candidatus Kentrum</taxon>
    </lineage>
</organism>
<dbReference type="AlphaFoldDB" id="A0A450Z4M9"/>
<evidence type="ECO:0000313" key="1">
    <source>
        <dbReference type="EMBL" id="VFK48765.1"/>
    </source>
</evidence>
<accession>A0A450Z4M9</accession>
<name>A0A450Z4M9_9GAMM</name>
<gene>
    <name evidence="2" type="ORF">BECKTC1821D_GA0114238_11562</name>
    <name evidence="1" type="ORF">BECKTC1821E_GA0114239_11313</name>
</gene>